<name>A0A4Y2S633_ARAVE</name>
<dbReference type="EMBL" id="BGPR01019721">
    <property type="protein sequence ID" value="GBN82745.1"/>
    <property type="molecule type" value="Genomic_DNA"/>
</dbReference>
<keyword evidence="2" id="KW-1185">Reference proteome</keyword>
<gene>
    <name evidence="1" type="ORF">AVEN_182832_1</name>
</gene>
<organism evidence="1 2">
    <name type="scientific">Araneus ventricosus</name>
    <name type="common">Orbweaver spider</name>
    <name type="synonym">Epeira ventricosa</name>
    <dbReference type="NCBI Taxonomy" id="182803"/>
    <lineage>
        <taxon>Eukaryota</taxon>
        <taxon>Metazoa</taxon>
        <taxon>Ecdysozoa</taxon>
        <taxon>Arthropoda</taxon>
        <taxon>Chelicerata</taxon>
        <taxon>Arachnida</taxon>
        <taxon>Araneae</taxon>
        <taxon>Araneomorphae</taxon>
        <taxon>Entelegynae</taxon>
        <taxon>Araneoidea</taxon>
        <taxon>Araneidae</taxon>
        <taxon>Araneus</taxon>
    </lineage>
</organism>
<accession>A0A4Y2S633</accession>
<sequence length="144" mass="16679">MHVVPLLCGRELKSHIMIGPLPLHAFAMMTKHYHTFMSLLRVKWMRSENIMLSSFTGQAIVDGGAKKLMCAVGATYPQQPLLKDAQLLDPKRRFLRVYSLRLLLFFTFEARHFEAILEVWLEQERLSQLQQFSRVNNRVGCVCS</sequence>
<comment type="caution">
    <text evidence="1">The sequence shown here is derived from an EMBL/GenBank/DDBJ whole genome shotgun (WGS) entry which is preliminary data.</text>
</comment>
<evidence type="ECO:0000313" key="2">
    <source>
        <dbReference type="Proteomes" id="UP000499080"/>
    </source>
</evidence>
<evidence type="ECO:0000313" key="1">
    <source>
        <dbReference type="EMBL" id="GBN82745.1"/>
    </source>
</evidence>
<reference evidence="1 2" key="1">
    <citation type="journal article" date="2019" name="Sci. Rep.">
        <title>Orb-weaving spider Araneus ventricosus genome elucidates the spidroin gene catalogue.</title>
        <authorList>
            <person name="Kono N."/>
            <person name="Nakamura H."/>
            <person name="Ohtoshi R."/>
            <person name="Moran D.A.P."/>
            <person name="Shinohara A."/>
            <person name="Yoshida Y."/>
            <person name="Fujiwara M."/>
            <person name="Mori M."/>
            <person name="Tomita M."/>
            <person name="Arakawa K."/>
        </authorList>
    </citation>
    <scope>NUCLEOTIDE SEQUENCE [LARGE SCALE GENOMIC DNA]</scope>
</reference>
<dbReference type="Proteomes" id="UP000499080">
    <property type="component" value="Unassembled WGS sequence"/>
</dbReference>
<protein>
    <submittedName>
        <fullName evidence="1">Uncharacterized protein</fullName>
    </submittedName>
</protein>
<proteinExistence type="predicted"/>
<dbReference type="AlphaFoldDB" id="A0A4Y2S633"/>